<dbReference type="Proteomes" id="UP000749010">
    <property type="component" value="Unassembled WGS sequence"/>
</dbReference>
<dbReference type="EMBL" id="SPMY01000043">
    <property type="protein sequence ID" value="NMQ28945.1"/>
    <property type="molecule type" value="Genomic_DNA"/>
</dbReference>
<accession>A0ABX1U1S5</accession>
<gene>
    <name evidence="1" type="ORF">E4Q23_14945</name>
</gene>
<reference evidence="1 2" key="1">
    <citation type="submission" date="2019-03" db="EMBL/GenBank/DDBJ databases">
        <title>Metabolic reconstructions from genomes of highly enriched 'Candidatus Accumulibacter' and 'Candidatus Competibacter' bioreactor populations.</title>
        <authorList>
            <person name="Annavajhala M.K."/>
            <person name="Welles L."/>
            <person name="Abbas B."/>
            <person name="Sorokin D."/>
            <person name="Park H."/>
            <person name="Van Loosdrecht M."/>
            <person name="Chandran K."/>
        </authorList>
    </citation>
    <scope>NUCLEOTIDE SEQUENCE [LARGE SCALE GENOMIC DNA]</scope>
    <source>
        <strain evidence="1 2">SBR_S</strain>
    </source>
</reference>
<protein>
    <recommendedName>
        <fullName evidence="3">Tetratricopeptide repeat protein</fullName>
    </recommendedName>
</protein>
<organism evidence="1 2">
    <name type="scientific">Candidatus Accumulibacter phosphatis</name>
    <dbReference type="NCBI Taxonomy" id="327160"/>
    <lineage>
        <taxon>Bacteria</taxon>
        <taxon>Pseudomonadati</taxon>
        <taxon>Pseudomonadota</taxon>
        <taxon>Betaproteobacteria</taxon>
        <taxon>Candidatus Accumulibacter</taxon>
    </lineage>
</organism>
<name>A0ABX1U1S5_9PROT</name>
<dbReference type="Pfam" id="PF13289">
    <property type="entry name" value="SIR2_2"/>
    <property type="match status" value="1"/>
</dbReference>
<dbReference type="Gene3D" id="1.25.40.10">
    <property type="entry name" value="Tetratricopeptide repeat domain"/>
    <property type="match status" value="1"/>
</dbReference>
<evidence type="ECO:0008006" key="3">
    <source>
        <dbReference type="Google" id="ProtNLM"/>
    </source>
</evidence>
<dbReference type="SUPFAM" id="SSF48452">
    <property type="entry name" value="TPR-like"/>
    <property type="match status" value="1"/>
</dbReference>
<evidence type="ECO:0000313" key="1">
    <source>
        <dbReference type="EMBL" id="NMQ28945.1"/>
    </source>
</evidence>
<proteinExistence type="predicted"/>
<dbReference type="InterPro" id="IPR011990">
    <property type="entry name" value="TPR-like_helical_dom_sf"/>
</dbReference>
<keyword evidence="2" id="KW-1185">Reference proteome</keyword>
<evidence type="ECO:0000313" key="2">
    <source>
        <dbReference type="Proteomes" id="UP000749010"/>
    </source>
</evidence>
<sequence>MPFRLYRTDAEFASFTPAAEDVHLLKIHGCITIPATITATVEQEGSGLRSTIRAALERLLVSHYFLFWGYSGADLKIDIDYLGMVSLLDRARGFFWSCFRSNEYQEKPHPLVVELARMYGGRALVAAGLAPDAIAAVLPESLRPVATAVATEERLAWRYAKRARLASALDEWATRHISPPTACRAIGSLLNVEGSHSGAIACFHRMRELALGLGSVELACQANLLSGAAFRNHGQFVDAYAHLKAAEQQARALGVWPGIYSALVELGSLHTGLGAQYRCAQCVA</sequence>
<comment type="caution">
    <text evidence="1">The sequence shown here is derived from an EMBL/GenBank/DDBJ whole genome shotgun (WGS) entry which is preliminary data.</text>
</comment>